<evidence type="ECO:0000313" key="2">
    <source>
        <dbReference type="Proteomes" id="UP001147733"/>
    </source>
</evidence>
<evidence type="ECO:0000313" key="1">
    <source>
        <dbReference type="EMBL" id="KAJ5234520.1"/>
    </source>
</evidence>
<protein>
    <submittedName>
        <fullName evidence="1">Uncharacterized protein</fullName>
    </submittedName>
</protein>
<dbReference type="AlphaFoldDB" id="A0A9W9TPW3"/>
<dbReference type="Proteomes" id="UP001147733">
    <property type="component" value="Unassembled WGS sequence"/>
</dbReference>
<reference evidence="1" key="2">
    <citation type="journal article" date="2023" name="IMA Fungus">
        <title>Comparative genomic study of the Penicillium genus elucidates a diverse pangenome and 15 lateral gene transfer events.</title>
        <authorList>
            <person name="Petersen C."/>
            <person name="Sorensen T."/>
            <person name="Nielsen M.R."/>
            <person name="Sondergaard T.E."/>
            <person name="Sorensen J.L."/>
            <person name="Fitzpatrick D.A."/>
            <person name="Frisvad J.C."/>
            <person name="Nielsen K.L."/>
        </authorList>
    </citation>
    <scope>NUCLEOTIDE SEQUENCE</scope>
    <source>
        <strain evidence="1">IBT 23319</strain>
    </source>
</reference>
<organism evidence="1 2">
    <name type="scientific">Penicillium citrinum</name>
    <dbReference type="NCBI Taxonomy" id="5077"/>
    <lineage>
        <taxon>Eukaryota</taxon>
        <taxon>Fungi</taxon>
        <taxon>Dikarya</taxon>
        <taxon>Ascomycota</taxon>
        <taxon>Pezizomycotina</taxon>
        <taxon>Eurotiomycetes</taxon>
        <taxon>Eurotiomycetidae</taxon>
        <taxon>Eurotiales</taxon>
        <taxon>Aspergillaceae</taxon>
        <taxon>Penicillium</taxon>
    </lineage>
</organism>
<dbReference type="RefSeq" id="XP_056502020.1">
    <property type="nucleotide sequence ID" value="XM_056642608.1"/>
</dbReference>
<dbReference type="GeneID" id="81381775"/>
<proteinExistence type="predicted"/>
<name>A0A9W9TPW3_PENCI</name>
<dbReference type="OrthoDB" id="5314201at2759"/>
<sequence length="517" mass="57760">MESHDLIDNILSIFKERDLPVNPDSITSALEDPATGSKNAEWLAKHLHPDTLLSREELTLYNKLEHIGTLQPILRDPALNATRPFLEDDIRTAIESLHESTASIEKQSDTLSRQCEVLKKQLRQQKTLDEDRARDITRLRKKHEAGRQNTTIAANELSNELETSFRGATERAGVENKRALSTLSTHLKQDDQALEYLESLMAGIKFNSNDASTVKRTAHLTTVLADLVAEEIHDRLDRLYLEEIEAGECCSDQATIESETIAALEEELGSLFPEIKVLAEMSTRQEFQEPILREIQNEHSQLRVASHQKLEKVLDSMVDMTLSKQELIKQFEEQGSSNEVLEQLANMYQAETAIPLVPQPSSRRESLRRRSLQPGLLLSAARNPGSSVPDQPALENLLRRVGLSSESVFHPREGGGGAQGMHEKRIHMAETSRTLGTAVNSPLASQLAAYDQATRLLESSLHANSQFETSLSDPGQKEALSGLESDLASLRKGVQSINMDVLHQRDKSQARLLERWG</sequence>
<accession>A0A9W9TPW3</accession>
<dbReference type="EMBL" id="JAPQKT010000003">
    <property type="protein sequence ID" value="KAJ5234520.1"/>
    <property type="molecule type" value="Genomic_DNA"/>
</dbReference>
<reference evidence="1" key="1">
    <citation type="submission" date="2022-11" db="EMBL/GenBank/DDBJ databases">
        <authorList>
            <person name="Petersen C."/>
        </authorList>
    </citation>
    <scope>NUCLEOTIDE SEQUENCE</scope>
    <source>
        <strain evidence="1">IBT 23319</strain>
    </source>
</reference>
<comment type="caution">
    <text evidence="1">The sequence shown here is derived from an EMBL/GenBank/DDBJ whole genome shotgun (WGS) entry which is preliminary data.</text>
</comment>
<gene>
    <name evidence="1" type="ORF">N7469_003688</name>
</gene>
<keyword evidence="2" id="KW-1185">Reference proteome</keyword>